<evidence type="ECO:0000256" key="7">
    <source>
        <dbReference type="ARBA" id="ARBA00023136"/>
    </source>
</evidence>
<comment type="caution">
    <text evidence="11">The sequence shown here is derived from an EMBL/GenBank/DDBJ whole genome shotgun (WGS) entry which is preliminary data.</text>
</comment>
<evidence type="ECO:0000313" key="11">
    <source>
        <dbReference type="EMBL" id="PRQ06545.1"/>
    </source>
</evidence>
<feature type="transmembrane region" description="Helical" evidence="10">
    <location>
        <begin position="6"/>
        <end position="23"/>
    </location>
</feature>
<feature type="transmembrane region" description="Helical" evidence="10">
    <location>
        <begin position="485"/>
        <end position="503"/>
    </location>
</feature>
<dbReference type="EC" id="2.3.1.-" evidence="11"/>
<dbReference type="GO" id="GO:0042121">
    <property type="term" value="P:alginic acid biosynthetic process"/>
    <property type="evidence" value="ECO:0007669"/>
    <property type="project" value="InterPro"/>
</dbReference>
<evidence type="ECO:0000313" key="12">
    <source>
        <dbReference type="Proteomes" id="UP000238823"/>
    </source>
</evidence>
<dbReference type="GO" id="GO:0005886">
    <property type="term" value="C:plasma membrane"/>
    <property type="evidence" value="ECO:0007669"/>
    <property type="project" value="UniProtKB-SubCell"/>
</dbReference>
<evidence type="ECO:0000256" key="4">
    <source>
        <dbReference type="ARBA" id="ARBA00022679"/>
    </source>
</evidence>
<protein>
    <submittedName>
        <fullName evidence="11">Peptidoglycan O-acetyltransferase</fullName>
        <ecNumber evidence="11">2.3.1.-</ecNumber>
    </submittedName>
</protein>
<proteinExistence type="inferred from homology"/>
<keyword evidence="8 9" id="KW-0012">Acyltransferase</keyword>
<gene>
    <name evidence="11" type="primary">patA_4</name>
    <name evidence="11" type="ORF">ENSA7_38650</name>
</gene>
<dbReference type="EMBL" id="PVNL01000074">
    <property type="protein sequence ID" value="PRQ06545.1"/>
    <property type="molecule type" value="Genomic_DNA"/>
</dbReference>
<feature type="transmembrane region" description="Helical" evidence="10">
    <location>
        <begin position="330"/>
        <end position="346"/>
    </location>
</feature>
<accession>A0A2S9YN84</accession>
<evidence type="ECO:0000256" key="3">
    <source>
        <dbReference type="ARBA" id="ARBA00022475"/>
    </source>
</evidence>
<comment type="subcellular location">
    <subcellularLocation>
        <location evidence="1">Cell membrane</location>
        <topology evidence="1">Multi-pass membrane protein</topology>
    </subcellularLocation>
</comment>
<evidence type="ECO:0000256" key="8">
    <source>
        <dbReference type="ARBA" id="ARBA00023315"/>
    </source>
</evidence>
<keyword evidence="7 9" id="KW-0472">Membrane</keyword>
<dbReference type="PIRSF" id="PIRSF016636">
    <property type="entry name" value="AlgI_DltB"/>
    <property type="match status" value="1"/>
</dbReference>
<dbReference type="GO" id="GO:0016746">
    <property type="term" value="F:acyltransferase activity"/>
    <property type="evidence" value="ECO:0007669"/>
    <property type="project" value="UniProtKB-KW"/>
</dbReference>
<keyword evidence="3 9" id="KW-1003">Cell membrane</keyword>
<feature type="transmembrane region" description="Helical" evidence="10">
    <location>
        <begin position="515"/>
        <end position="536"/>
    </location>
</feature>
<evidence type="ECO:0000256" key="9">
    <source>
        <dbReference type="PIRNR" id="PIRNR016636"/>
    </source>
</evidence>
<name>A0A2S9YN84_9BACT</name>
<dbReference type="InterPro" id="IPR028362">
    <property type="entry name" value="AlgI"/>
</dbReference>
<dbReference type="PIRSF" id="PIRSF500217">
    <property type="entry name" value="AlgI"/>
    <property type="match status" value="1"/>
</dbReference>
<evidence type="ECO:0000256" key="5">
    <source>
        <dbReference type="ARBA" id="ARBA00022692"/>
    </source>
</evidence>
<dbReference type="PANTHER" id="PTHR13285">
    <property type="entry name" value="ACYLTRANSFERASE"/>
    <property type="match status" value="1"/>
</dbReference>
<comment type="similarity">
    <text evidence="2 9">Belongs to the membrane-bound acyltransferase family.</text>
</comment>
<dbReference type="AlphaFoldDB" id="A0A2S9YN84"/>
<dbReference type="InterPro" id="IPR004299">
    <property type="entry name" value="MBOAT_fam"/>
</dbReference>
<sequence>MLFPTFDFLLFVIPALLGFWLLAERPIARTAWLLIASYFFYMAGPKTEPPPAPAYFAGLLLFSTVLDFVCGKRIHELAPDLDSDDQARAARARRRRKGWLLASLVGNLGLLGYFKYVNFFLQAFADMAGVVDVDITPLHLDVILPLGISFYTFQSLSYTLDVHGGRLEPESSFPRFALFVVFFPQLVAGPIVRAADLLPQLRAGPRFSVAHIEQGAFRICKGLAKKVVLGDWIAVHLTDAIFDAPGAYTSAELMLALYAYTLQIYADFSGYTDIAIGTGRLLGFELPENFDRPYQSLDIAEYWRRWHMTLSGWLRNYVFFPVIMRLGSRGGYVAVWLTMFLVGMWHGASWNFVIYANLHAAAVVFNRWNRTRERDQPRWRRWLTLQFSAVVFAVIMAAFMHYVLALPWDQAGVVGALMGLVFGLICALPLPGEGGKLMTVVHVVLTFHLLVFSRIFFRAQGLGNARTIVAGLADFDLSHGIRPGLVGPWVGAALIGGLALHFTPKKWVDEHLLGVFRKTPGWVLGVVFVAFAYGLMELMSGSPRAFIYFQF</sequence>
<dbReference type="InterPro" id="IPR051085">
    <property type="entry name" value="MB_O-acyltransferase"/>
</dbReference>
<feature type="transmembrane region" description="Helical" evidence="10">
    <location>
        <begin position="98"/>
        <end position="117"/>
    </location>
</feature>
<organism evidence="11 12">
    <name type="scientific">Enhygromyxa salina</name>
    <dbReference type="NCBI Taxonomy" id="215803"/>
    <lineage>
        <taxon>Bacteria</taxon>
        <taxon>Pseudomonadati</taxon>
        <taxon>Myxococcota</taxon>
        <taxon>Polyangia</taxon>
        <taxon>Nannocystales</taxon>
        <taxon>Nannocystaceae</taxon>
        <taxon>Enhygromyxa</taxon>
    </lineage>
</organism>
<keyword evidence="5 10" id="KW-0812">Transmembrane</keyword>
<feature type="transmembrane region" description="Helical" evidence="10">
    <location>
        <begin position="410"/>
        <end position="430"/>
    </location>
</feature>
<dbReference type="RefSeq" id="WP_106090829.1">
    <property type="nucleotide sequence ID" value="NZ_PVNL01000074.1"/>
</dbReference>
<evidence type="ECO:0000256" key="1">
    <source>
        <dbReference type="ARBA" id="ARBA00004651"/>
    </source>
</evidence>
<evidence type="ECO:0000256" key="2">
    <source>
        <dbReference type="ARBA" id="ARBA00010323"/>
    </source>
</evidence>
<keyword evidence="6 10" id="KW-1133">Transmembrane helix</keyword>
<keyword evidence="4 9" id="KW-0808">Transferase</keyword>
<reference evidence="11 12" key="1">
    <citation type="submission" date="2018-03" db="EMBL/GenBank/DDBJ databases">
        <title>Draft Genome Sequences of the Obligatory Marine Myxobacteria Enhygromyxa salina SWB007.</title>
        <authorList>
            <person name="Poehlein A."/>
            <person name="Moghaddam J.A."/>
            <person name="Harms H."/>
            <person name="Alanjari M."/>
            <person name="Koenig G.M."/>
            <person name="Daniel R."/>
            <person name="Schaeberle T.F."/>
        </authorList>
    </citation>
    <scope>NUCLEOTIDE SEQUENCE [LARGE SCALE GENOMIC DNA]</scope>
    <source>
        <strain evidence="11 12">SWB007</strain>
    </source>
</reference>
<dbReference type="OrthoDB" id="139172at2"/>
<evidence type="ECO:0000256" key="6">
    <source>
        <dbReference type="ARBA" id="ARBA00022989"/>
    </source>
</evidence>
<dbReference type="Proteomes" id="UP000238823">
    <property type="component" value="Unassembled WGS sequence"/>
</dbReference>
<evidence type="ECO:0000256" key="10">
    <source>
        <dbReference type="SAM" id="Phobius"/>
    </source>
</evidence>
<dbReference type="Pfam" id="PF03062">
    <property type="entry name" value="MBOAT"/>
    <property type="match status" value="1"/>
</dbReference>
<feature type="transmembrane region" description="Helical" evidence="10">
    <location>
        <begin position="382"/>
        <end position="404"/>
    </location>
</feature>
<dbReference type="PANTHER" id="PTHR13285:SF23">
    <property type="entry name" value="TEICHOIC ACID D-ALANYLTRANSFERASE"/>
    <property type="match status" value="1"/>
</dbReference>
<feature type="transmembrane region" description="Helical" evidence="10">
    <location>
        <begin position="437"/>
        <end position="457"/>
    </location>
</feature>
<dbReference type="InterPro" id="IPR024194">
    <property type="entry name" value="Ac/AlaTfrase_AlgI/DltB"/>
</dbReference>